<dbReference type="SUPFAM" id="SSF52799">
    <property type="entry name" value="(Phosphotyrosine protein) phosphatases II"/>
    <property type="match status" value="1"/>
</dbReference>
<accession>A0AAW0QNQ4</accession>
<dbReference type="GO" id="GO:0005737">
    <property type="term" value="C:cytoplasm"/>
    <property type="evidence" value="ECO:0007669"/>
    <property type="project" value="TreeGrafter"/>
</dbReference>
<evidence type="ECO:0000313" key="5">
    <source>
        <dbReference type="Proteomes" id="UP001392437"/>
    </source>
</evidence>
<dbReference type="GO" id="GO:1990444">
    <property type="term" value="F:F-box domain binding"/>
    <property type="evidence" value="ECO:0007669"/>
    <property type="project" value="TreeGrafter"/>
</dbReference>
<dbReference type="InterPro" id="IPR020422">
    <property type="entry name" value="TYR_PHOSPHATASE_DUAL_dom"/>
</dbReference>
<dbReference type="InterPro" id="IPR052449">
    <property type="entry name" value="STYX-Interacting_Phosphatase"/>
</dbReference>
<dbReference type="SMART" id="SM00195">
    <property type="entry name" value="DSPc"/>
    <property type="match status" value="1"/>
</dbReference>
<organism evidence="4 5">
    <name type="scientific">Apiospora kogelbergensis</name>
    <dbReference type="NCBI Taxonomy" id="1337665"/>
    <lineage>
        <taxon>Eukaryota</taxon>
        <taxon>Fungi</taxon>
        <taxon>Dikarya</taxon>
        <taxon>Ascomycota</taxon>
        <taxon>Pezizomycotina</taxon>
        <taxon>Sordariomycetes</taxon>
        <taxon>Xylariomycetidae</taxon>
        <taxon>Amphisphaeriales</taxon>
        <taxon>Apiosporaceae</taxon>
        <taxon>Apiospora</taxon>
    </lineage>
</organism>
<dbReference type="GO" id="GO:0140096">
    <property type="term" value="F:catalytic activity, acting on a protein"/>
    <property type="evidence" value="ECO:0007669"/>
    <property type="project" value="UniProtKB-ARBA"/>
</dbReference>
<feature type="region of interest" description="Disordered" evidence="2">
    <location>
        <begin position="293"/>
        <end position="350"/>
    </location>
</feature>
<dbReference type="GO" id="GO:0005654">
    <property type="term" value="C:nucleoplasm"/>
    <property type="evidence" value="ECO:0007669"/>
    <property type="project" value="TreeGrafter"/>
</dbReference>
<comment type="similarity">
    <text evidence="1">Belongs to the protein-tyrosine phosphatase family. Non-receptor class subfamily.</text>
</comment>
<dbReference type="PROSITE" id="PS50056">
    <property type="entry name" value="TYR_PHOSPHATASE_2"/>
    <property type="match status" value="1"/>
</dbReference>
<sequence length="350" mass="38962">MEGSELEPKSLAPPGQHPRHPCPEDQDLIYGYAIPTVPYSSRPPSPPSITIPTPTIAENGGPIKVVPSYANVDPADLSPEQLDIITGGLREQTARDSTGSWNYSERRQAQAILDCLYLGPSNVARDREWLTANGITMLLAVRDSRFASARLMFADAIAQELGIQADYIDIENQMGMIRSLPDAVRKINNHFLDVYHRQAVPAASGGQATEGSMFINRQDFKRGKVLVFCETGNDRSPIVVVAYMMAVLGMNMVRACQFIHYRRFCINLSEEMKFLLQTYEGLLDARRTVNQHRAAAPAIDSSTQRRLRRTADEMDKDDEQDNDTPRPGQAPFAEQDDVDMDGNKDMEMAA</sequence>
<dbReference type="Pfam" id="PF00782">
    <property type="entry name" value="DSPc"/>
    <property type="match status" value="1"/>
</dbReference>
<dbReference type="EMBL" id="JAQQWP010000008">
    <property type="protein sequence ID" value="KAK8106168.1"/>
    <property type="molecule type" value="Genomic_DNA"/>
</dbReference>
<name>A0AAW0QNQ4_9PEZI</name>
<comment type="caution">
    <text evidence="4">The sequence shown here is derived from an EMBL/GenBank/DDBJ whole genome shotgun (WGS) entry which is preliminary data.</text>
</comment>
<keyword evidence="5" id="KW-1185">Reference proteome</keyword>
<dbReference type="InterPro" id="IPR029021">
    <property type="entry name" value="Prot-tyrosine_phosphatase-like"/>
</dbReference>
<dbReference type="GO" id="GO:0062026">
    <property type="term" value="P:negative regulation of SCF-dependent proteasomal ubiquitin-dependent catabolic process"/>
    <property type="evidence" value="ECO:0007669"/>
    <property type="project" value="TreeGrafter"/>
</dbReference>
<proteinExistence type="inferred from homology"/>
<evidence type="ECO:0000256" key="1">
    <source>
        <dbReference type="ARBA" id="ARBA00009649"/>
    </source>
</evidence>
<dbReference type="Proteomes" id="UP001392437">
    <property type="component" value="Unassembled WGS sequence"/>
</dbReference>
<feature type="compositionally biased region" description="Basic and acidic residues" evidence="2">
    <location>
        <begin position="341"/>
        <end position="350"/>
    </location>
</feature>
<evidence type="ECO:0000256" key="2">
    <source>
        <dbReference type="SAM" id="MobiDB-lite"/>
    </source>
</evidence>
<evidence type="ECO:0000259" key="3">
    <source>
        <dbReference type="PROSITE" id="PS50056"/>
    </source>
</evidence>
<dbReference type="PANTHER" id="PTHR46588:SF1">
    <property type="entry name" value="SERINE_THREONINE_TYROSINE-INTERACTING PROTEIN"/>
    <property type="match status" value="1"/>
</dbReference>
<gene>
    <name evidence="4" type="ORF">PG999_009527</name>
</gene>
<feature type="domain" description="Tyrosine specific protein phosphatases" evidence="3">
    <location>
        <begin position="212"/>
        <end position="274"/>
    </location>
</feature>
<dbReference type="InterPro" id="IPR000387">
    <property type="entry name" value="Tyr_Pase_dom"/>
</dbReference>
<dbReference type="GO" id="GO:0070372">
    <property type="term" value="P:regulation of ERK1 and ERK2 cascade"/>
    <property type="evidence" value="ECO:0007669"/>
    <property type="project" value="TreeGrafter"/>
</dbReference>
<protein>
    <recommendedName>
        <fullName evidence="3">Tyrosine specific protein phosphatases domain-containing protein</fullName>
    </recommendedName>
</protein>
<dbReference type="AlphaFoldDB" id="A0AAW0QNQ4"/>
<reference evidence="4 5" key="1">
    <citation type="submission" date="2023-01" db="EMBL/GenBank/DDBJ databases">
        <title>Analysis of 21 Apiospora genomes using comparative genomics revels a genus with tremendous synthesis potential of carbohydrate active enzymes and secondary metabolites.</title>
        <authorList>
            <person name="Sorensen T."/>
        </authorList>
    </citation>
    <scope>NUCLEOTIDE SEQUENCE [LARGE SCALE GENOMIC DNA]</scope>
    <source>
        <strain evidence="4 5">CBS 117206</strain>
    </source>
</reference>
<feature type="region of interest" description="Disordered" evidence="2">
    <location>
        <begin position="1"/>
        <end position="26"/>
    </location>
</feature>
<dbReference type="Gene3D" id="3.90.190.10">
    <property type="entry name" value="Protein tyrosine phosphatase superfamily"/>
    <property type="match status" value="1"/>
</dbReference>
<dbReference type="PANTHER" id="PTHR46588">
    <property type="entry name" value="SERINE/THREONINE/TYROSINE-INTERACTING PROTEIN"/>
    <property type="match status" value="1"/>
</dbReference>
<dbReference type="InterPro" id="IPR000340">
    <property type="entry name" value="Dual-sp_phosphatase_cat-dom"/>
</dbReference>
<dbReference type="CDD" id="cd14498">
    <property type="entry name" value="DSP"/>
    <property type="match status" value="1"/>
</dbReference>
<evidence type="ECO:0000313" key="4">
    <source>
        <dbReference type="EMBL" id="KAK8106168.1"/>
    </source>
</evidence>